<name>A0A512NAB2_9HYPH</name>
<keyword evidence="3" id="KW-1185">Reference proteome</keyword>
<sequence length="253" mass="28793">MPFYQRGDVRIRYEEVGSGFPLLVIPGGGLNSRVSNWQTAVFNAMEEFKHDFRCITMDQRNANGGESAGPVPVENAWDAFADDHLGLMDHLGIREFFFMGYCIGGCFAGKLLQRAPQRVMAAVFCQTVGHRPEDPEVMVRHSQQNWLPDFQKRRPEVSTETIEKYLHSLFRAQPDFLYSVPRDFIRNCRTPMLVLPDDTSSHPLPTSIDVASLAPNAEITVFPWREPPELKARTINRVRTFLKSHVPMRSAAQ</sequence>
<protein>
    <recommendedName>
        <fullName evidence="1">AB hydrolase-1 domain-containing protein</fullName>
    </recommendedName>
</protein>
<dbReference type="InterPro" id="IPR050471">
    <property type="entry name" value="AB_hydrolase"/>
</dbReference>
<dbReference type="Pfam" id="PF00561">
    <property type="entry name" value="Abhydrolase_1"/>
    <property type="match status" value="1"/>
</dbReference>
<gene>
    <name evidence="2" type="ORF">RSO01_30860</name>
</gene>
<feature type="domain" description="AB hydrolase-1" evidence="1">
    <location>
        <begin position="21"/>
        <end position="153"/>
    </location>
</feature>
<evidence type="ECO:0000313" key="3">
    <source>
        <dbReference type="Proteomes" id="UP000321058"/>
    </source>
</evidence>
<organism evidence="2 3">
    <name type="scientific">Reyranella soli</name>
    <dbReference type="NCBI Taxonomy" id="1230389"/>
    <lineage>
        <taxon>Bacteria</taxon>
        <taxon>Pseudomonadati</taxon>
        <taxon>Pseudomonadota</taxon>
        <taxon>Alphaproteobacteria</taxon>
        <taxon>Hyphomicrobiales</taxon>
        <taxon>Reyranellaceae</taxon>
        <taxon>Reyranella</taxon>
    </lineage>
</organism>
<dbReference type="InterPro" id="IPR029058">
    <property type="entry name" value="AB_hydrolase_fold"/>
</dbReference>
<dbReference type="InterPro" id="IPR000073">
    <property type="entry name" value="AB_hydrolase_1"/>
</dbReference>
<dbReference type="PANTHER" id="PTHR43433:SF5">
    <property type="entry name" value="AB HYDROLASE-1 DOMAIN-CONTAINING PROTEIN"/>
    <property type="match status" value="1"/>
</dbReference>
<dbReference type="OrthoDB" id="495620at2"/>
<comment type="caution">
    <text evidence="2">The sequence shown here is derived from an EMBL/GenBank/DDBJ whole genome shotgun (WGS) entry which is preliminary data.</text>
</comment>
<dbReference type="EMBL" id="BKAJ01000048">
    <property type="protein sequence ID" value="GEP55920.1"/>
    <property type="molecule type" value="Genomic_DNA"/>
</dbReference>
<proteinExistence type="predicted"/>
<accession>A0A512NAB2</accession>
<dbReference type="SUPFAM" id="SSF53474">
    <property type="entry name" value="alpha/beta-Hydrolases"/>
    <property type="match status" value="1"/>
</dbReference>
<dbReference type="Proteomes" id="UP000321058">
    <property type="component" value="Unassembled WGS sequence"/>
</dbReference>
<evidence type="ECO:0000313" key="2">
    <source>
        <dbReference type="EMBL" id="GEP55920.1"/>
    </source>
</evidence>
<dbReference type="AlphaFoldDB" id="A0A512NAB2"/>
<dbReference type="PANTHER" id="PTHR43433">
    <property type="entry name" value="HYDROLASE, ALPHA/BETA FOLD FAMILY PROTEIN"/>
    <property type="match status" value="1"/>
</dbReference>
<evidence type="ECO:0000259" key="1">
    <source>
        <dbReference type="Pfam" id="PF00561"/>
    </source>
</evidence>
<dbReference type="RefSeq" id="WP_147149999.1">
    <property type="nucleotide sequence ID" value="NZ_BKAJ01000048.1"/>
</dbReference>
<dbReference type="Gene3D" id="3.40.50.1820">
    <property type="entry name" value="alpha/beta hydrolase"/>
    <property type="match status" value="1"/>
</dbReference>
<reference evidence="2 3" key="1">
    <citation type="submission" date="2019-07" db="EMBL/GenBank/DDBJ databases">
        <title>Whole genome shotgun sequence of Reyranella soli NBRC 108950.</title>
        <authorList>
            <person name="Hosoyama A."/>
            <person name="Uohara A."/>
            <person name="Ohji S."/>
            <person name="Ichikawa N."/>
        </authorList>
    </citation>
    <scope>NUCLEOTIDE SEQUENCE [LARGE SCALE GENOMIC DNA]</scope>
    <source>
        <strain evidence="2 3">NBRC 108950</strain>
    </source>
</reference>